<name>A0A6G7IXX7_9FLAO</name>
<dbReference type="KEGG" id="mut:GVT53_00255"/>
<proteinExistence type="predicted"/>
<evidence type="ECO:0000313" key="2">
    <source>
        <dbReference type="Proteomes" id="UP000502928"/>
    </source>
</evidence>
<sequence>MDSKTSKLELIQGKIEDFWNELSIELQQEIKEGLTELDQGKRISYESFINKICS</sequence>
<accession>A0A6G7IXX7</accession>
<organism evidence="1 2">
    <name type="scientific">Flagellimonas oceani</name>
    <dbReference type="NCBI Taxonomy" id="2698672"/>
    <lineage>
        <taxon>Bacteria</taxon>
        <taxon>Pseudomonadati</taxon>
        <taxon>Bacteroidota</taxon>
        <taxon>Flavobacteriia</taxon>
        <taxon>Flavobacteriales</taxon>
        <taxon>Flavobacteriaceae</taxon>
        <taxon>Flagellimonas</taxon>
    </lineage>
</organism>
<gene>
    <name evidence="1" type="ORF">GVT53_00255</name>
</gene>
<dbReference type="Proteomes" id="UP000502928">
    <property type="component" value="Chromosome"/>
</dbReference>
<keyword evidence="2" id="KW-1185">Reference proteome</keyword>
<protein>
    <submittedName>
        <fullName evidence="1">Uncharacterized protein</fullName>
    </submittedName>
</protein>
<evidence type="ECO:0000313" key="1">
    <source>
        <dbReference type="EMBL" id="QII43188.1"/>
    </source>
</evidence>
<dbReference type="AlphaFoldDB" id="A0A6G7IXX7"/>
<dbReference type="RefSeq" id="WP_166246908.1">
    <property type="nucleotide sequence ID" value="NZ_CP049616.1"/>
</dbReference>
<reference evidence="1 2" key="1">
    <citation type="submission" date="2020-02" db="EMBL/GenBank/DDBJ databases">
        <title>Complete genome of Muricauda sp. 501str8.</title>
        <authorList>
            <person name="Dong B."/>
            <person name="Zhu S."/>
            <person name="Yang J."/>
            <person name="Chen J."/>
        </authorList>
    </citation>
    <scope>NUCLEOTIDE SEQUENCE [LARGE SCALE GENOMIC DNA]</scope>
    <source>
        <strain evidence="1 2">501str8</strain>
    </source>
</reference>
<dbReference type="EMBL" id="CP049616">
    <property type="protein sequence ID" value="QII43188.1"/>
    <property type="molecule type" value="Genomic_DNA"/>
</dbReference>